<name>A0A0R0A4Q3_9GAMM</name>
<dbReference type="Proteomes" id="UP000050836">
    <property type="component" value="Unassembled WGS sequence"/>
</dbReference>
<comment type="caution">
    <text evidence="1">The sequence shown here is derived from an EMBL/GenBank/DDBJ whole genome shotgun (WGS) entry which is preliminary data.</text>
</comment>
<evidence type="ECO:0000313" key="1">
    <source>
        <dbReference type="EMBL" id="KRG40144.1"/>
    </source>
</evidence>
<evidence type="ECO:0008006" key="3">
    <source>
        <dbReference type="Google" id="ProtNLM"/>
    </source>
</evidence>
<organism evidence="1 2">
    <name type="scientific">Stenotrophomonas pictorum JCM 9942</name>
    <dbReference type="NCBI Taxonomy" id="1236960"/>
    <lineage>
        <taxon>Bacteria</taxon>
        <taxon>Pseudomonadati</taxon>
        <taxon>Pseudomonadota</taxon>
        <taxon>Gammaproteobacteria</taxon>
        <taxon>Lysobacterales</taxon>
        <taxon>Lysobacteraceae</taxon>
        <taxon>Stenotrophomonas</taxon>
    </lineage>
</organism>
<dbReference type="SUPFAM" id="SSF54523">
    <property type="entry name" value="Pili subunits"/>
    <property type="match status" value="1"/>
</dbReference>
<keyword evidence="2" id="KW-1185">Reference proteome</keyword>
<accession>A0A0R0A4Q3</accession>
<dbReference type="OrthoDB" id="6058242at2"/>
<reference evidence="1 2" key="1">
    <citation type="submission" date="2015-10" db="EMBL/GenBank/DDBJ databases">
        <title>Genome sequencing and analysis of members of genus Stenotrophomonas.</title>
        <authorList>
            <person name="Patil P.P."/>
            <person name="Midha S."/>
            <person name="Patil P.B."/>
        </authorList>
    </citation>
    <scope>NUCLEOTIDE SEQUENCE [LARGE SCALE GENOMIC DNA]</scope>
    <source>
        <strain evidence="1 2">JCM 9942</strain>
    </source>
</reference>
<sequence length="121" mass="13079">MLELLVVLALISFMTALVAPRLKNTVDAISRSGERADAVRQLERLPLLARLYGTPITLDKGQALSMHGLELPQGWSVRAVDGLQVAANGYCIPALLDVTTPEGDDRWMLGTPDCRISDAPP</sequence>
<dbReference type="AlphaFoldDB" id="A0A0R0A4Q3"/>
<protein>
    <recommendedName>
        <fullName evidence="3">Type II secretion system protein</fullName>
    </recommendedName>
</protein>
<proteinExistence type="predicted"/>
<evidence type="ECO:0000313" key="2">
    <source>
        <dbReference type="Proteomes" id="UP000050836"/>
    </source>
</evidence>
<gene>
    <name evidence="1" type="ORF">ARC78_13200</name>
</gene>
<dbReference type="InterPro" id="IPR045584">
    <property type="entry name" value="Pilin-like"/>
</dbReference>
<dbReference type="EMBL" id="LLXS01000038">
    <property type="protein sequence ID" value="KRG40144.1"/>
    <property type="molecule type" value="Genomic_DNA"/>
</dbReference>